<dbReference type="Proteomes" id="UP000029548">
    <property type="component" value="Unassembled WGS sequence"/>
</dbReference>
<protein>
    <recommendedName>
        <fullName evidence="3">Flavin reductase like domain-containing protein</fullName>
    </recommendedName>
</protein>
<organism evidence="4 5">
    <name type="scientific">Corynebacterium freneyi DNF00450</name>
    <dbReference type="NCBI Taxonomy" id="1287475"/>
    <lineage>
        <taxon>Bacteria</taxon>
        <taxon>Bacillati</taxon>
        <taxon>Actinomycetota</taxon>
        <taxon>Actinomycetes</taxon>
        <taxon>Mycobacteriales</taxon>
        <taxon>Corynebacteriaceae</taxon>
        <taxon>Corynebacterium</taxon>
    </lineage>
</organism>
<dbReference type="SMART" id="SM00903">
    <property type="entry name" value="Flavin_Reduct"/>
    <property type="match status" value="1"/>
</dbReference>
<dbReference type="InterPro" id="IPR002563">
    <property type="entry name" value="Flavin_Rdtase-like_dom"/>
</dbReference>
<dbReference type="GO" id="GO:0042602">
    <property type="term" value="F:riboflavin reductase (NADPH) activity"/>
    <property type="evidence" value="ECO:0007669"/>
    <property type="project" value="TreeGrafter"/>
</dbReference>
<dbReference type="SUPFAM" id="SSF50475">
    <property type="entry name" value="FMN-binding split barrel"/>
    <property type="match status" value="1"/>
</dbReference>
<dbReference type="Gene3D" id="2.30.110.10">
    <property type="entry name" value="Electron Transport, Fmn-binding Protein, Chain A"/>
    <property type="match status" value="1"/>
</dbReference>
<keyword evidence="2" id="KW-0560">Oxidoreductase</keyword>
<evidence type="ECO:0000259" key="3">
    <source>
        <dbReference type="SMART" id="SM00903"/>
    </source>
</evidence>
<evidence type="ECO:0000313" key="4">
    <source>
        <dbReference type="EMBL" id="KGF16703.1"/>
    </source>
</evidence>
<accession>A0A095Y369</accession>
<evidence type="ECO:0000313" key="5">
    <source>
        <dbReference type="Proteomes" id="UP000029548"/>
    </source>
</evidence>
<reference evidence="4 5" key="1">
    <citation type="submission" date="2014-07" db="EMBL/GenBank/DDBJ databases">
        <authorList>
            <person name="McCorrison J."/>
            <person name="Sanka R."/>
            <person name="Torralba M."/>
            <person name="Gillis M."/>
            <person name="Haft D.H."/>
            <person name="Methe B."/>
            <person name="Sutton G."/>
            <person name="Nelson K.E."/>
        </authorList>
    </citation>
    <scope>NUCLEOTIDE SEQUENCE [LARGE SCALE GENOMIC DNA]</scope>
    <source>
        <strain evidence="4 5">DNF00450</strain>
    </source>
</reference>
<sequence>MNPETNHFGEGLRTFFRGCAAGVWVITTVDPDGRPVGFTASSVASVSLDPAVFTISMQAGSSSWPAVDATGRLIVHALSSGQQAVARLFSTSGVDRFRGVNWRPAADGLPLIEGSNGWMSAEILTIVPVGESRLLLCRATETHIPGNRRPPLVHHDRAYWATMPA</sequence>
<feature type="domain" description="Flavin reductase like" evidence="3">
    <location>
        <begin position="16"/>
        <end position="161"/>
    </location>
</feature>
<dbReference type="eggNOG" id="COG1853">
    <property type="taxonomic scope" value="Bacteria"/>
</dbReference>
<dbReference type="EMBL" id="JRNE01000051">
    <property type="protein sequence ID" value="KGF16703.1"/>
    <property type="molecule type" value="Genomic_DNA"/>
</dbReference>
<comment type="similarity">
    <text evidence="1">Belongs to the non-flavoprotein flavin reductase family.</text>
</comment>
<dbReference type="GO" id="GO:0006208">
    <property type="term" value="P:pyrimidine nucleobase catabolic process"/>
    <property type="evidence" value="ECO:0007669"/>
    <property type="project" value="TreeGrafter"/>
</dbReference>
<dbReference type="GO" id="GO:0010181">
    <property type="term" value="F:FMN binding"/>
    <property type="evidence" value="ECO:0007669"/>
    <property type="project" value="InterPro"/>
</dbReference>
<evidence type="ECO:0000256" key="1">
    <source>
        <dbReference type="ARBA" id="ARBA00008898"/>
    </source>
</evidence>
<proteinExistence type="inferred from homology"/>
<comment type="caution">
    <text evidence="4">The sequence shown here is derived from an EMBL/GenBank/DDBJ whole genome shotgun (WGS) entry which is preliminary data.</text>
</comment>
<dbReference type="InterPro" id="IPR050268">
    <property type="entry name" value="NADH-dep_flavin_reductase"/>
</dbReference>
<evidence type="ECO:0000256" key="2">
    <source>
        <dbReference type="ARBA" id="ARBA00023002"/>
    </source>
</evidence>
<dbReference type="Pfam" id="PF01613">
    <property type="entry name" value="Flavin_Reduct"/>
    <property type="match status" value="1"/>
</dbReference>
<dbReference type="PANTHER" id="PTHR30466:SF1">
    <property type="entry name" value="FMN REDUCTASE (NADH) RUTF"/>
    <property type="match status" value="1"/>
</dbReference>
<name>A0A095Y369_9CORY</name>
<dbReference type="InterPro" id="IPR012349">
    <property type="entry name" value="Split_barrel_FMN-bd"/>
</dbReference>
<gene>
    <name evidence="4" type="ORF">HMPREF1650_06755</name>
</gene>
<dbReference type="PANTHER" id="PTHR30466">
    <property type="entry name" value="FLAVIN REDUCTASE"/>
    <property type="match status" value="1"/>
</dbReference>
<dbReference type="RefSeq" id="WP_035122133.1">
    <property type="nucleotide sequence ID" value="NZ_JRNE01000051.1"/>
</dbReference>
<dbReference type="AlphaFoldDB" id="A0A095Y369"/>